<dbReference type="EMBL" id="QDEB01013976">
    <property type="protein sequence ID" value="RZC41794.1"/>
    <property type="molecule type" value="Genomic_DNA"/>
</dbReference>
<dbReference type="AlphaFoldDB" id="A0A482W9L1"/>
<reference evidence="1 2" key="1">
    <citation type="submission" date="2017-03" db="EMBL/GenBank/DDBJ databases">
        <title>Genome of the blue death feigning beetle - Asbolus verrucosus.</title>
        <authorList>
            <person name="Rider S.D."/>
        </authorList>
    </citation>
    <scope>NUCLEOTIDE SEQUENCE [LARGE SCALE GENOMIC DNA]</scope>
    <source>
        <strain evidence="1">Butters</strain>
        <tissue evidence="1">Head and leg muscle</tissue>
    </source>
</reference>
<comment type="caution">
    <text evidence="1">The sequence shown here is derived from an EMBL/GenBank/DDBJ whole genome shotgun (WGS) entry which is preliminary data.</text>
</comment>
<proteinExistence type="predicted"/>
<dbReference type="OrthoDB" id="6409105at2759"/>
<accession>A0A482W9L1</accession>
<gene>
    <name evidence="1" type="ORF">BDFB_008077</name>
</gene>
<evidence type="ECO:0000313" key="2">
    <source>
        <dbReference type="Proteomes" id="UP000292052"/>
    </source>
</evidence>
<evidence type="ECO:0000313" key="1">
    <source>
        <dbReference type="EMBL" id="RZC41794.1"/>
    </source>
</evidence>
<keyword evidence="2" id="KW-1185">Reference proteome</keyword>
<name>A0A482W9L1_ASBVE</name>
<protein>
    <submittedName>
        <fullName evidence="1">Uncharacterized protein</fullName>
    </submittedName>
</protein>
<organism evidence="1 2">
    <name type="scientific">Asbolus verrucosus</name>
    <name type="common">Desert ironclad beetle</name>
    <dbReference type="NCBI Taxonomy" id="1661398"/>
    <lineage>
        <taxon>Eukaryota</taxon>
        <taxon>Metazoa</taxon>
        <taxon>Ecdysozoa</taxon>
        <taxon>Arthropoda</taxon>
        <taxon>Hexapoda</taxon>
        <taxon>Insecta</taxon>
        <taxon>Pterygota</taxon>
        <taxon>Neoptera</taxon>
        <taxon>Endopterygota</taxon>
        <taxon>Coleoptera</taxon>
        <taxon>Polyphaga</taxon>
        <taxon>Cucujiformia</taxon>
        <taxon>Tenebrionidae</taxon>
        <taxon>Pimeliinae</taxon>
        <taxon>Asbolus</taxon>
    </lineage>
</organism>
<dbReference type="InterPro" id="IPR036857">
    <property type="entry name" value="Thyroglobulin_1_sf"/>
</dbReference>
<dbReference type="SUPFAM" id="SSF57610">
    <property type="entry name" value="Thyroglobulin type-1 domain"/>
    <property type="match status" value="1"/>
</dbReference>
<sequence>MVSLVLCSAKENVRQEGFKNLRCFCYSSAGNRIFGQEWWKKADNMTCGTKIFVDKSLTVGTQYLRQCESQKYAQERISYQLKLHGTIGVSFGVLLCDDDGSYGAYKVVDGSAYCTWRDNTNLGTWQYADDDRSSLNCNCARDTKIFSNAGKTQTQKCSGSGNYRALQTEGTLLYCVDKDGFRKTRKEDTPKTEEDCALYASY</sequence>
<dbReference type="Proteomes" id="UP000292052">
    <property type="component" value="Unassembled WGS sequence"/>
</dbReference>
<dbReference type="STRING" id="1661398.A0A482W9L1"/>